<feature type="transmembrane region" description="Helical" evidence="2">
    <location>
        <begin position="229"/>
        <end position="247"/>
    </location>
</feature>
<reference evidence="4" key="2">
    <citation type="submission" date="2021-01" db="UniProtKB">
        <authorList>
            <consortium name="EnsemblPlants"/>
        </authorList>
    </citation>
    <scope>IDENTIFICATION</scope>
</reference>
<dbReference type="FunCoup" id="A0A7N2M1D9">
    <property type="interactions" value="425"/>
</dbReference>
<dbReference type="RefSeq" id="XP_030974731.1">
    <property type="nucleotide sequence ID" value="XM_031118871.1"/>
</dbReference>
<keyword evidence="2" id="KW-0472">Membrane</keyword>
<evidence type="ECO:0000313" key="4">
    <source>
        <dbReference type="EnsemblPlants" id="QL06p047123:mrna"/>
    </source>
</evidence>
<dbReference type="AlphaFoldDB" id="A0A7N2M1D9"/>
<evidence type="ECO:0000256" key="1">
    <source>
        <dbReference type="ARBA" id="ARBA00022801"/>
    </source>
</evidence>
<feature type="transmembrane region" description="Helical" evidence="2">
    <location>
        <begin position="199"/>
        <end position="217"/>
    </location>
</feature>
<dbReference type="PANTHER" id="PTHR11247">
    <property type="entry name" value="PALMITOYL-PROTEIN THIOESTERASE/DOLICHYLDIPHOSPHATASE 1"/>
    <property type="match status" value="1"/>
</dbReference>
<dbReference type="Proteomes" id="UP000594261">
    <property type="component" value="Chromosome 6"/>
</dbReference>
<organism evidence="4 5">
    <name type="scientific">Quercus lobata</name>
    <name type="common">Valley oak</name>
    <dbReference type="NCBI Taxonomy" id="97700"/>
    <lineage>
        <taxon>Eukaryota</taxon>
        <taxon>Viridiplantae</taxon>
        <taxon>Streptophyta</taxon>
        <taxon>Embryophyta</taxon>
        <taxon>Tracheophyta</taxon>
        <taxon>Spermatophyta</taxon>
        <taxon>Magnoliopsida</taxon>
        <taxon>eudicotyledons</taxon>
        <taxon>Gunneridae</taxon>
        <taxon>Pentapetalae</taxon>
        <taxon>rosids</taxon>
        <taxon>fabids</taxon>
        <taxon>Fagales</taxon>
        <taxon>Fagaceae</taxon>
        <taxon>Quercus</taxon>
    </lineage>
</organism>
<dbReference type="Gene3D" id="1.20.144.10">
    <property type="entry name" value="Phosphatidic acid phosphatase type 2/haloperoxidase"/>
    <property type="match status" value="1"/>
</dbReference>
<keyword evidence="1" id="KW-0378">Hydrolase</keyword>
<dbReference type="SUPFAM" id="SSF48317">
    <property type="entry name" value="Acid phosphatase/Vanadium-dependent haloperoxidase"/>
    <property type="match status" value="1"/>
</dbReference>
<protein>
    <recommendedName>
        <fullName evidence="3">Phosphatidic acid phosphatase type 2/haloperoxidase domain-containing protein</fullName>
    </recommendedName>
</protein>
<reference evidence="4 5" key="1">
    <citation type="journal article" date="2016" name="G3 (Bethesda)">
        <title>First Draft Assembly and Annotation of the Genome of a California Endemic Oak Quercus lobata Nee (Fagaceae).</title>
        <authorList>
            <person name="Sork V.L."/>
            <person name="Fitz-Gibbon S.T."/>
            <person name="Puiu D."/>
            <person name="Crepeau M."/>
            <person name="Gugger P.F."/>
            <person name="Sherman R."/>
            <person name="Stevens K."/>
            <person name="Langley C.H."/>
            <person name="Pellegrini M."/>
            <person name="Salzberg S.L."/>
        </authorList>
    </citation>
    <scope>NUCLEOTIDE SEQUENCE [LARGE SCALE GENOMIC DNA]</scope>
    <source>
        <strain evidence="4 5">cv. SW786</strain>
    </source>
</reference>
<dbReference type="EMBL" id="LRBV02000006">
    <property type="status" value="NOT_ANNOTATED_CDS"/>
    <property type="molecule type" value="Genomic_DNA"/>
</dbReference>
<feature type="transmembrane region" description="Helical" evidence="2">
    <location>
        <begin position="259"/>
        <end position="285"/>
    </location>
</feature>
<dbReference type="Pfam" id="PF01569">
    <property type="entry name" value="PAP2"/>
    <property type="match status" value="1"/>
</dbReference>
<dbReference type="SMART" id="SM00014">
    <property type="entry name" value="acidPPc"/>
    <property type="match status" value="1"/>
</dbReference>
<dbReference type="GO" id="GO:0006487">
    <property type="term" value="P:protein N-linked glycosylation"/>
    <property type="evidence" value="ECO:0007669"/>
    <property type="project" value="TreeGrafter"/>
</dbReference>
<keyword evidence="2" id="KW-1133">Transmembrane helix</keyword>
<proteinExistence type="predicted"/>
<evidence type="ECO:0000259" key="3">
    <source>
        <dbReference type="SMART" id="SM00014"/>
    </source>
</evidence>
<dbReference type="Gramene" id="QL06p047123:mrna">
    <property type="protein sequence ID" value="QL06p047123:mrna"/>
    <property type="gene ID" value="QL06p047123"/>
</dbReference>
<accession>A0A7N2M1D9</accession>
<keyword evidence="2" id="KW-0812">Transmembrane</keyword>
<dbReference type="GO" id="GO:0047874">
    <property type="term" value="F:dolichyldiphosphatase activity"/>
    <property type="evidence" value="ECO:0007669"/>
    <property type="project" value="TreeGrafter"/>
</dbReference>
<dbReference type="InParanoid" id="A0A7N2M1D9"/>
<dbReference type="EnsemblPlants" id="QL06p047123:mrna">
    <property type="protein sequence ID" value="QL06p047123:mrna"/>
    <property type="gene ID" value="QL06p047123"/>
</dbReference>
<dbReference type="PANTHER" id="PTHR11247:SF40">
    <property type="entry name" value="LIPID PHOSPHATE PHOSPHATASE EPSILON 1, CHLOROPLASTIC"/>
    <property type="match status" value="1"/>
</dbReference>
<evidence type="ECO:0000313" key="5">
    <source>
        <dbReference type="Proteomes" id="UP000594261"/>
    </source>
</evidence>
<dbReference type="InterPro" id="IPR000326">
    <property type="entry name" value="PAP2/HPO"/>
</dbReference>
<dbReference type="GO" id="GO:0005789">
    <property type="term" value="C:endoplasmic reticulum membrane"/>
    <property type="evidence" value="ECO:0007669"/>
    <property type="project" value="TreeGrafter"/>
</dbReference>
<dbReference type="OMA" id="VEATLNW"/>
<dbReference type="GeneID" id="115994655"/>
<name>A0A7N2M1D9_QUELO</name>
<keyword evidence="5" id="KW-1185">Reference proteome</keyword>
<gene>
    <name evidence="4" type="primary">LOC115994655</name>
</gene>
<dbReference type="OrthoDB" id="302705at2759"/>
<feature type="domain" description="Phosphatidic acid phosphatase type 2/haloperoxidase" evidence="3">
    <location>
        <begin position="135"/>
        <end position="244"/>
    </location>
</feature>
<dbReference type="InterPro" id="IPR036938">
    <property type="entry name" value="PAP2/HPO_sf"/>
</dbReference>
<evidence type="ECO:0000256" key="2">
    <source>
        <dbReference type="SAM" id="Phobius"/>
    </source>
</evidence>
<sequence>MSLRPTLLYRPNFNFFPSNTPKLKPINSSKLFVDSSVSKLSSLGGFVSNKGFSDINYRMLGTNNMVQLNSTCALRGDEGDEGFQVLEQEAVVNGFSKLSPEFKPDGLEATLNQSSKWLVAALFGGVILWRHDVEAMWAAMGSVVNVMLSLKLKHILNQERPVSTLKSDPGMPSSHAQSIFFTVTFTFLSIIEWLGINEITIAIGVLALAFGSYLSWLRVSQLFHTVSQVVVGAVLGTIFSILWYLSWDAIVLKAFNSSFWVRAIVVLGAAGFCLGFLVHVVRYWLRDEDEISK</sequence>
<dbReference type="KEGG" id="qlo:115994655"/>
<dbReference type="GO" id="GO:0008610">
    <property type="term" value="P:lipid biosynthetic process"/>
    <property type="evidence" value="ECO:0007669"/>
    <property type="project" value="TreeGrafter"/>
</dbReference>